<keyword evidence="3" id="KW-1185">Reference proteome</keyword>
<proteinExistence type="predicted"/>
<organism evidence="2 3">
    <name type="scientific">Cellvibrio polysaccharolyticus</name>
    <dbReference type="NCBI Taxonomy" id="2082724"/>
    <lineage>
        <taxon>Bacteria</taxon>
        <taxon>Pseudomonadati</taxon>
        <taxon>Pseudomonadota</taxon>
        <taxon>Gammaproteobacteria</taxon>
        <taxon>Cellvibrionales</taxon>
        <taxon>Cellvibrionaceae</taxon>
        <taxon>Cellvibrio</taxon>
    </lineage>
</organism>
<keyword evidence="1" id="KW-1133">Transmembrane helix</keyword>
<evidence type="ECO:0000313" key="2">
    <source>
        <dbReference type="EMBL" id="MBE8716535.1"/>
    </source>
</evidence>
<dbReference type="AlphaFoldDB" id="A0A928YTM6"/>
<sequence length="88" mass="9890">MGVDYGSLGKVAGLSLFLTWLFFITFRSGQIILNPILLVFGWNLYEAKVLVNGHPRTVRVLSKSRLIPGEYHCEMIQENYITKGSAAE</sequence>
<dbReference type="EMBL" id="PRDL01000001">
    <property type="protein sequence ID" value="MBE8716535.1"/>
    <property type="molecule type" value="Genomic_DNA"/>
</dbReference>
<protein>
    <submittedName>
        <fullName evidence="2">Uncharacterized protein</fullName>
    </submittedName>
</protein>
<dbReference type="Proteomes" id="UP000652567">
    <property type="component" value="Unassembled WGS sequence"/>
</dbReference>
<reference evidence="2" key="1">
    <citation type="submission" date="2018-07" db="EMBL/GenBank/DDBJ databases">
        <title>Genome assembly of strain Ka43.</title>
        <authorList>
            <person name="Kukolya J."/>
            <person name="Nagy I."/>
            <person name="Horvath B."/>
            <person name="Toth A."/>
        </authorList>
    </citation>
    <scope>NUCLEOTIDE SEQUENCE</scope>
    <source>
        <strain evidence="2">KB43</strain>
    </source>
</reference>
<evidence type="ECO:0000313" key="3">
    <source>
        <dbReference type="Proteomes" id="UP000652567"/>
    </source>
</evidence>
<gene>
    <name evidence="2" type="ORF">C4F51_04955</name>
</gene>
<keyword evidence="1" id="KW-0812">Transmembrane</keyword>
<comment type="caution">
    <text evidence="2">The sequence shown here is derived from an EMBL/GenBank/DDBJ whole genome shotgun (WGS) entry which is preliminary data.</text>
</comment>
<accession>A0A928YTM6</accession>
<keyword evidence="1" id="KW-0472">Membrane</keyword>
<feature type="transmembrane region" description="Helical" evidence="1">
    <location>
        <begin position="20"/>
        <end position="45"/>
    </location>
</feature>
<evidence type="ECO:0000256" key="1">
    <source>
        <dbReference type="SAM" id="Phobius"/>
    </source>
</evidence>
<name>A0A928YTM6_9GAMM</name>